<sequence length="373" mass="44273">MKVRKYFVLVQENLQTSFYKTEKYTMINLDKNPNQKKFIFQDEKKAQNFISNVQSCKSKEAFEKLEMDYQISQQLIQYEQKIKSCKTFSENESEEGVYINLRRLTYIYILWKKDSYEMPRIYFSQVTAKKNSTQEDQLAKLSEPEAALNYIRDILETIAKKKKLILNRDNNQSDNQQEQNEFNKEKEELNFSNLGKLQQLDQQYSYLFSKFFIDKYQTVNINPELQYAIQCSYFITMHFHSSIGISLINYISGESLKSQGIYVGHQKPYVLGLLSALYGLRYCIFLDIPSITLQITKQKDFEFLNKMIQPSYPQQQLAMAAIESYSKLLKQVNFELVDQEQGQESFKSAVKEFERYANLKERSKKFRKFQDND</sequence>
<reference evidence="1" key="1">
    <citation type="submission" date="2021-01" db="EMBL/GenBank/DDBJ databases">
        <authorList>
            <consortium name="Genoscope - CEA"/>
            <person name="William W."/>
        </authorList>
    </citation>
    <scope>NUCLEOTIDE SEQUENCE</scope>
</reference>
<proteinExistence type="predicted"/>
<dbReference type="EMBL" id="CAJJDN010000107">
    <property type="protein sequence ID" value="CAD8114898.1"/>
    <property type="molecule type" value="Genomic_DNA"/>
</dbReference>
<protein>
    <submittedName>
        <fullName evidence="1">Uncharacterized protein</fullName>
    </submittedName>
</protein>
<comment type="caution">
    <text evidence="1">The sequence shown here is derived from an EMBL/GenBank/DDBJ whole genome shotgun (WGS) entry which is preliminary data.</text>
</comment>
<dbReference type="AlphaFoldDB" id="A0A8S1QG18"/>
<organism evidence="1 2">
    <name type="scientific">Paramecium sonneborni</name>
    <dbReference type="NCBI Taxonomy" id="65129"/>
    <lineage>
        <taxon>Eukaryota</taxon>
        <taxon>Sar</taxon>
        <taxon>Alveolata</taxon>
        <taxon>Ciliophora</taxon>
        <taxon>Intramacronucleata</taxon>
        <taxon>Oligohymenophorea</taxon>
        <taxon>Peniculida</taxon>
        <taxon>Parameciidae</taxon>
        <taxon>Paramecium</taxon>
    </lineage>
</organism>
<evidence type="ECO:0000313" key="2">
    <source>
        <dbReference type="Proteomes" id="UP000692954"/>
    </source>
</evidence>
<dbReference type="Proteomes" id="UP000692954">
    <property type="component" value="Unassembled WGS sequence"/>
</dbReference>
<evidence type="ECO:0000313" key="1">
    <source>
        <dbReference type="EMBL" id="CAD8114898.1"/>
    </source>
</evidence>
<accession>A0A8S1QG18</accession>
<name>A0A8S1QG18_9CILI</name>
<keyword evidence="2" id="KW-1185">Reference proteome</keyword>
<gene>
    <name evidence="1" type="ORF">PSON_ATCC_30995.1.T1070039</name>
</gene>
<dbReference type="OrthoDB" id="296434at2759"/>